<name>A0A6C0G8K3_9BACL</name>
<organism evidence="5 6">
    <name type="scientific">Paenibacillus lycopersici</name>
    <dbReference type="NCBI Taxonomy" id="2704462"/>
    <lineage>
        <taxon>Bacteria</taxon>
        <taxon>Bacillati</taxon>
        <taxon>Bacillota</taxon>
        <taxon>Bacilli</taxon>
        <taxon>Bacillales</taxon>
        <taxon>Paenibacillaceae</taxon>
        <taxon>Paenibacillus</taxon>
    </lineage>
</organism>
<keyword evidence="2" id="KW-0560">Oxidoreductase</keyword>
<dbReference type="Proteomes" id="UP000476064">
    <property type="component" value="Chromosome"/>
</dbReference>
<dbReference type="Pfam" id="PF01408">
    <property type="entry name" value="GFO_IDH_MocA"/>
    <property type="match status" value="1"/>
</dbReference>
<evidence type="ECO:0000256" key="2">
    <source>
        <dbReference type="ARBA" id="ARBA00023002"/>
    </source>
</evidence>
<dbReference type="KEGG" id="plyc:GXP70_21825"/>
<accession>A0A6C0G8K3</accession>
<evidence type="ECO:0000256" key="1">
    <source>
        <dbReference type="ARBA" id="ARBA00010928"/>
    </source>
</evidence>
<dbReference type="PANTHER" id="PTHR22604:SF105">
    <property type="entry name" value="TRANS-1,2-DIHYDROBENZENE-1,2-DIOL DEHYDROGENASE"/>
    <property type="match status" value="1"/>
</dbReference>
<keyword evidence="6" id="KW-1185">Reference proteome</keyword>
<dbReference type="AlphaFoldDB" id="A0A6C0G8K3"/>
<dbReference type="Gene3D" id="3.30.360.10">
    <property type="entry name" value="Dihydrodipicolinate Reductase, domain 2"/>
    <property type="match status" value="1"/>
</dbReference>
<dbReference type="SUPFAM" id="SSF51735">
    <property type="entry name" value="NAD(P)-binding Rossmann-fold domains"/>
    <property type="match status" value="1"/>
</dbReference>
<dbReference type="GO" id="GO:0000166">
    <property type="term" value="F:nucleotide binding"/>
    <property type="evidence" value="ECO:0007669"/>
    <property type="project" value="InterPro"/>
</dbReference>
<proteinExistence type="inferred from homology"/>
<gene>
    <name evidence="5" type="ORF">GXP70_21825</name>
</gene>
<feature type="domain" description="Gfo/Idh/MocA-like oxidoreductase N-terminal" evidence="3">
    <location>
        <begin position="22"/>
        <end position="140"/>
    </location>
</feature>
<feature type="domain" description="GFO/IDH/MocA-like oxidoreductase" evidence="4">
    <location>
        <begin position="150"/>
        <end position="269"/>
    </location>
</feature>
<dbReference type="InterPro" id="IPR050984">
    <property type="entry name" value="Gfo/Idh/MocA_domain"/>
</dbReference>
<dbReference type="Gene3D" id="3.40.50.720">
    <property type="entry name" value="NAD(P)-binding Rossmann-like Domain"/>
    <property type="match status" value="1"/>
</dbReference>
<dbReference type="InterPro" id="IPR036291">
    <property type="entry name" value="NAD(P)-bd_dom_sf"/>
</dbReference>
<evidence type="ECO:0000259" key="3">
    <source>
        <dbReference type="Pfam" id="PF01408"/>
    </source>
</evidence>
<protein>
    <submittedName>
        <fullName evidence="5">Gfo/Idh/MocA family oxidoreductase</fullName>
    </submittedName>
</protein>
<dbReference type="EMBL" id="CP048209">
    <property type="protein sequence ID" value="QHT64059.1"/>
    <property type="molecule type" value="Genomic_DNA"/>
</dbReference>
<dbReference type="SUPFAM" id="SSF55347">
    <property type="entry name" value="Glyceraldehyde-3-phosphate dehydrogenase-like, C-terminal domain"/>
    <property type="match status" value="1"/>
</dbReference>
<evidence type="ECO:0000259" key="4">
    <source>
        <dbReference type="Pfam" id="PF22725"/>
    </source>
</evidence>
<comment type="similarity">
    <text evidence="1">Belongs to the Gfo/Idh/MocA family.</text>
</comment>
<evidence type="ECO:0000313" key="6">
    <source>
        <dbReference type="Proteomes" id="UP000476064"/>
    </source>
</evidence>
<evidence type="ECO:0000313" key="5">
    <source>
        <dbReference type="EMBL" id="QHT64059.1"/>
    </source>
</evidence>
<dbReference type="GO" id="GO:0016491">
    <property type="term" value="F:oxidoreductase activity"/>
    <property type="evidence" value="ECO:0007669"/>
    <property type="project" value="UniProtKB-KW"/>
</dbReference>
<dbReference type="InterPro" id="IPR000683">
    <property type="entry name" value="Gfo/Idh/MocA-like_OxRdtase_N"/>
</dbReference>
<sequence length="345" mass="37814">MDYTRDEFILPKKVAIDLTRKLRWGVVGCAGIAVHSVIPGIKQSATGEVTAIASRGIAKAEETAAKLGIPKAYGSYEEILADQEIDAIYIPLPNHLHMEWSIRAMEAGKHVLCEKPIALNAEEAQRMADAAAKHGVHLAEAFMYRHHPRYEEIKAIIASGEIGDLRGIHGAFTFNNAGDSGNVRYRREWGGGSLYDVGCYPISAARLILDAEPEAATVHALISPEHDNVDMMASGILEFPNSVALTFDCGMWADFRNTLEILGTSGRIEIPNAFVNDPTFYVHTKDGKREVKQPALNQYALQADAFARSVWEEEAVKFTPADAVANMKAIDACLESAYSRTRVTL</sequence>
<dbReference type="InterPro" id="IPR055170">
    <property type="entry name" value="GFO_IDH_MocA-like_dom"/>
</dbReference>
<reference evidence="5 6" key="1">
    <citation type="submission" date="2020-01" db="EMBL/GenBank/DDBJ databases">
        <title>Paenibacillus sp. nov., isolated from tomato rhizosphere.</title>
        <authorList>
            <person name="Weon H.-Y."/>
            <person name="Lee S.A."/>
        </authorList>
    </citation>
    <scope>NUCLEOTIDE SEQUENCE [LARGE SCALE GENOMIC DNA]</scope>
    <source>
        <strain evidence="5 6">12200R-189</strain>
    </source>
</reference>
<dbReference type="Pfam" id="PF22725">
    <property type="entry name" value="GFO_IDH_MocA_C3"/>
    <property type="match status" value="1"/>
</dbReference>
<dbReference type="PANTHER" id="PTHR22604">
    <property type="entry name" value="OXIDOREDUCTASES"/>
    <property type="match status" value="1"/>
</dbReference>